<organism evidence="1">
    <name type="scientific">termite gut metagenome</name>
    <dbReference type="NCBI Taxonomy" id="433724"/>
    <lineage>
        <taxon>unclassified sequences</taxon>
        <taxon>metagenomes</taxon>
        <taxon>organismal metagenomes</taxon>
    </lineage>
</organism>
<accession>A0A5J4QGH7</accession>
<proteinExistence type="predicted"/>
<name>A0A5J4QGH7_9ZZZZ</name>
<gene>
    <name evidence="1" type="ORF">EZS27_030460</name>
</gene>
<sequence length="30" mass="3485">NTRFRVIRALQQLQTKKLTNPAKKHGNIPL</sequence>
<comment type="caution">
    <text evidence="1">The sequence shown here is derived from an EMBL/GenBank/DDBJ whole genome shotgun (WGS) entry which is preliminary data.</text>
</comment>
<dbReference type="EC" id="6.4.1.3" evidence="1"/>
<dbReference type="EMBL" id="SNRY01003806">
    <property type="protein sequence ID" value="KAA6319673.1"/>
    <property type="molecule type" value="Genomic_DNA"/>
</dbReference>
<dbReference type="GO" id="GO:0004658">
    <property type="term" value="F:propionyl-CoA carboxylase activity"/>
    <property type="evidence" value="ECO:0007669"/>
    <property type="project" value="UniProtKB-EC"/>
</dbReference>
<evidence type="ECO:0000313" key="1">
    <source>
        <dbReference type="EMBL" id="KAA6319673.1"/>
    </source>
</evidence>
<reference evidence="1" key="1">
    <citation type="submission" date="2019-03" db="EMBL/GenBank/DDBJ databases">
        <title>Single cell metagenomics reveals metabolic interactions within the superorganism composed of flagellate Streblomastix strix and complex community of Bacteroidetes bacteria on its surface.</title>
        <authorList>
            <person name="Treitli S.C."/>
            <person name="Kolisko M."/>
            <person name="Husnik F."/>
            <person name="Keeling P."/>
            <person name="Hampl V."/>
        </authorList>
    </citation>
    <scope>NUCLEOTIDE SEQUENCE</scope>
    <source>
        <strain evidence="1">STM</strain>
    </source>
</reference>
<dbReference type="AlphaFoldDB" id="A0A5J4QGH7"/>
<keyword evidence="1" id="KW-0436">Ligase</keyword>
<protein>
    <submittedName>
        <fullName evidence="1">Propionyl-CoA carboxylase beta chain</fullName>
        <ecNumber evidence="1">6.4.1.3</ecNumber>
    </submittedName>
</protein>
<feature type="non-terminal residue" evidence="1">
    <location>
        <position position="1"/>
    </location>
</feature>